<accession>A0AAV4XTN3</accession>
<dbReference type="AlphaFoldDB" id="A0AAV4XTN3"/>
<organism evidence="1 2">
    <name type="scientific">Caerostris extrusa</name>
    <name type="common">Bark spider</name>
    <name type="synonym">Caerostris bankana</name>
    <dbReference type="NCBI Taxonomy" id="172846"/>
    <lineage>
        <taxon>Eukaryota</taxon>
        <taxon>Metazoa</taxon>
        <taxon>Ecdysozoa</taxon>
        <taxon>Arthropoda</taxon>
        <taxon>Chelicerata</taxon>
        <taxon>Arachnida</taxon>
        <taxon>Araneae</taxon>
        <taxon>Araneomorphae</taxon>
        <taxon>Entelegynae</taxon>
        <taxon>Araneoidea</taxon>
        <taxon>Araneidae</taxon>
        <taxon>Caerostris</taxon>
    </lineage>
</organism>
<evidence type="ECO:0000313" key="1">
    <source>
        <dbReference type="EMBL" id="GIY97219.1"/>
    </source>
</evidence>
<protein>
    <submittedName>
        <fullName evidence="1">Uncharacterized protein</fullName>
    </submittedName>
</protein>
<dbReference type="EMBL" id="BPLR01000755">
    <property type="protein sequence ID" value="GIY97219.1"/>
    <property type="molecule type" value="Genomic_DNA"/>
</dbReference>
<gene>
    <name evidence="1" type="ORF">CEXT_149521</name>
</gene>
<dbReference type="Proteomes" id="UP001054945">
    <property type="component" value="Unassembled WGS sequence"/>
</dbReference>
<keyword evidence="2" id="KW-1185">Reference proteome</keyword>
<reference evidence="1 2" key="1">
    <citation type="submission" date="2021-06" db="EMBL/GenBank/DDBJ databases">
        <title>Caerostris extrusa draft genome.</title>
        <authorList>
            <person name="Kono N."/>
            <person name="Arakawa K."/>
        </authorList>
    </citation>
    <scope>NUCLEOTIDE SEQUENCE [LARGE SCALE GENOMIC DNA]</scope>
</reference>
<comment type="caution">
    <text evidence="1">The sequence shown here is derived from an EMBL/GenBank/DDBJ whole genome shotgun (WGS) entry which is preliminary data.</text>
</comment>
<sequence>MWQAGIVLVMNENDFPKFDFSDEPFMQRMVVCPFRSKFVEVFDTTQEPHTFVRDSDIGKKFDNWRSSVLDLLWEYKHKDVTVPRQIHDVV</sequence>
<proteinExistence type="predicted"/>
<evidence type="ECO:0000313" key="2">
    <source>
        <dbReference type="Proteomes" id="UP001054945"/>
    </source>
</evidence>
<name>A0AAV4XTN3_CAEEX</name>